<name>A0ABT1KBB3_9ACTN</name>
<evidence type="ECO:0000259" key="2">
    <source>
        <dbReference type="Pfam" id="PF00668"/>
    </source>
</evidence>
<dbReference type="InterPro" id="IPR001242">
    <property type="entry name" value="Condensation_dom"/>
</dbReference>
<dbReference type="Proteomes" id="UP001320766">
    <property type="component" value="Unassembled WGS sequence"/>
</dbReference>
<dbReference type="PANTHER" id="PTHR45527">
    <property type="entry name" value="NONRIBOSOMAL PEPTIDE SYNTHETASE"/>
    <property type="match status" value="1"/>
</dbReference>
<dbReference type="Pfam" id="PF00668">
    <property type="entry name" value="Condensation"/>
    <property type="match status" value="1"/>
</dbReference>
<gene>
    <name evidence="3" type="ORF">HD595_007373</name>
</gene>
<evidence type="ECO:0000313" key="4">
    <source>
        <dbReference type="Proteomes" id="UP001320766"/>
    </source>
</evidence>
<dbReference type="EMBL" id="JAMZEC010000001">
    <property type="protein sequence ID" value="MCP2351251.1"/>
    <property type="molecule type" value="Genomic_DNA"/>
</dbReference>
<evidence type="ECO:0000313" key="3">
    <source>
        <dbReference type="EMBL" id="MCP2351251.1"/>
    </source>
</evidence>
<feature type="region of interest" description="Disordered" evidence="1">
    <location>
        <begin position="248"/>
        <end position="268"/>
    </location>
</feature>
<accession>A0ABT1KBB3</accession>
<feature type="domain" description="Condensation" evidence="2">
    <location>
        <begin position="36"/>
        <end position="389"/>
    </location>
</feature>
<sequence length="618" mass="66064">MERLTRRTVRFAGQSTGSGPATCGQVSMWLDITDKDPGEAFFNPSGEVELPSGLTVEDVLDELGALVCRHESLRTFLTEDAGGLTEGDGGLAEGDGGRLTQTVTGSGEQPVWLADLDSGGCPAEDGGLWEAIAERRAVVERLPFDLAAELPLRPTLFHRSGEPLAVLLSVAHTAADGTGVRNLVADLAAMTEARAKSLDRPPPPAARQPLEQARYETSPEGARRLAKALEFWRSRLAVVPRTMFPAEPSALPGERSIPPASDGRPPDASPYHAAVLYSRAADLALNLLAARLDVSGTAVLLAATGLALGAYTGMPTLAARLICANRVQEAERRAVACMIQGALVSLDLGGESFGEVARRAWTASVRAYRDGLYDKRELRRIIRETEERRGVRLDLSCVVNDMREEMRPDRRLAAHRPGSTEEAAVRAATRDSVFRPEPAVEKEKFALYAEDTPETVRLTLHADSRHLDAAAVRAVLFGVERLLVEAAFGEVRPEEAGRVAGIAAPRREGRWLWHEGCWTDLDAVAALLTDALAPRLGAGSRDPETPGVTGVGVEVERDADGEPRIVAHLWPDGDGLTAEDARAACMAALPGRQTAVAPHRYVIHDPAGTGPARGAALA</sequence>
<proteinExistence type="predicted"/>
<dbReference type="Gene3D" id="3.30.559.10">
    <property type="entry name" value="Chloramphenicol acetyltransferase-like domain"/>
    <property type="match status" value="1"/>
</dbReference>
<dbReference type="PANTHER" id="PTHR45527:SF1">
    <property type="entry name" value="FATTY ACID SYNTHASE"/>
    <property type="match status" value="1"/>
</dbReference>
<dbReference type="InterPro" id="IPR023213">
    <property type="entry name" value="CAT-like_dom_sf"/>
</dbReference>
<protein>
    <recommendedName>
        <fullName evidence="2">Condensation domain-containing protein</fullName>
    </recommendedName>
</protein>
<dbReference type="SUPFAM" id="SSF52777">
    <property type="entry name" value="CoA-dependent acyltransferases"/>
    <property type="match status" value="2"/>
</dbReference>
<evidence type="ECO:0000256" key="1">
    <source>
        <dbReference type="SAM" id="MobiDB-lite"/>
    </source>
</evidence>
<feature type="region of interest" description="Disordered" evidence="1">
    <location>
        <begin position="194"/>
        <end position="219"/>
    </location>
</feature>
<reference evidence="3 4" key="1">
    <citation type="submission" date="2022-06" db="EMBL/GenBank/DDBJ databases">
        <title>Sequencing the genomes of 1000 actinobacteria strains.</title>
        <authorList>
            <person name="Klenk H.-P."/>
        </authorList>
    </citation>
    <scope>NUCLEOTIDE SEQUENCE [LARGE SCALE GENOMIC DNA]</scope>
    <source>
        <strain evidence="3 4">DSM 44170</strain>
    </source>
</reference>
<keyword evidence="4" id="KW-1185">Reference proteome</keyword>
<comment type="caution">
    <text evidence="3">The sequence shown here is derived from an EMBL/GenBank/DDBJ whole genome shotgun (WGS) entry which is preliminary data.</text>
</comment>
<organism evidence="3 4">
    <name type="scientific">Nonomuraea roseoviolacea subsp. carminata</name>
    <dbReference type="NCBI Taxonomy" id="160689"/>
    <lineage>
        <taxon>Bacteria</taxon>
        <taxon>Bacillati</taxon>
        <taxon>Actinomycetota</taxon>
        <taxon>Actinomycetes</taxon>
        <taxon>Streptosporangiales</taxon>
        <taxon>Streptosporangiaceae</taxon>
        <taxon>Nonomuraea</taxon>
    </lineage>
</organism>
<dbReference type="Gene3D" id="3.30.559.30">
    <property type="entry name" value="Nonribosomal peptide synthetase, condensation domain"/>
    <property type="match status" value="1"/>
</dbReference>
<dbReference type="RefSeq" id="WP_253777401.1">
    <property type="nucleotide sequence ID" value="NZ_BAAAVE010000002.1"/>
</dbReference>